<evidence type="ECO:0000313" key="3">
    <source>
        <dbReference type="Proteomes" id="UP000198647"/>
    </source>
</evidence>
<reference evidence="2 3" key="1">
    <citation type="submission" date="2016-10" db="EMBL/GenBank/DDBJ databases">
        <authorList>
            <person name="Varghese N."/>
            <person name="Submissions S."/>
        </authorList>
    </citation>
    <scope>NUCLEOTIDE SEQUENCE [LARGE SCALE GENOMIC DNA]</scope>
    <source>
        <strain evidence="2 3">DSM 20748</strain>
    </source>
</reference>
<dbReference type="SMART" id="SM00563">
    <property type="entry name" value="PlsC"/>
    <property type="match status" value="1"/>
</dbReference>
<keyword evidence="2" id="KW-0012">Acyltransferase</keyword>
<proteinExistence type="predicted"/>
<dbReference type="GO" id="GO:0016746">
    <property type="term" value="F:acyltransferase activity"/>
    <property type="evidence" value="ECO:0007669"/>
    <property type="project" value="UniProtKB-KW"/>
</dbReference>
<accession>A0A1H3B1Y2</accession>
<gene>
    <name evidence="2" type="ORF">SAMN04488081_0281</name>
</gene>
<dbReference type="InterPro" id="IPR002123">
    <property type="entry name" value="Plipid/glycerol_acylTrfase"/>
</dbReference>
<keyword evidence="3" id="KW-1185">Reference proteome</keyword>
<dbReference type="RefSeq" id="WP_076569567.1">
    <property type="nucleotide sequence ID" value="NZ_FNOS01000001.1"/>
</dbReference>
<feature type="domain" description="Phospholipid/glycerol acyltransferase" evidence="1">
    <location>
        <begin position="42"/>
        <end position="159"/>
    </location>
</feature>
<dbReference type="SUPFAM" id="SSF69593">
    <property type="entry name" value="Glycerol-3-phosphate (1)-acyltransferase"/>
    <property type="match status" value="1"/>
</dbReference>
<comment type="caution">
    <text evidence="2">The sequence shown here is derived from an EMBL/GenBank/DDBJ whole genome shotgun (WGS) entry which is preliminary data.</text>
</comment>
<name>A0A1H3B1Y2_9BACI</name>
<dbReference type="EMBL" id="FNOS01000001">
    <property type="protein sequence ID" value="SDX36010.1"/>
    <property type="molecule type" value="Genomic_DNA"/>
</dbReference>
<organism evidence="2 3">
    <name type="scientific">Salimicrobium album</name>
    <dbReference type="NCBI Taxonomy" id="50717"/>
    <lineage>
        <taxon>Bacteria</taxon>
        <taxon>Bacillati</taxon>
        <taxon>Bacillota</taxon>
        <taxon>Bacilli</taxon>
        <taxon>Bacillales</taxon>
        <taxon>Bacillaceae</taxon>
        <taxon>Salimicrobium</taxon>
    </lineage>
</organism>
<evidence type="ECO:0000313" key="2">
    <source>
        <dbReference type="EMBL" id="SDX36010.1"/>
    </source>
</evidence>
<keyword evidence="2" id="KW-0808">Transferase</keyword>
<protein>
    <submittedName>
        <fullName evidence="2">1-acyl-sn-glycerol-3-phosphate acyltransferase</fullName>
    </submittedName>
</protein>
<evidence type="ECO:0000259" key="1">
    <source>
        <dbReference type="SMART" id="SM00563"/>
    </source>
</evidence>
<dbReference type="Pfam" id="PF01553">
    <property type="entry name" value="Acyltransferase"/>
    <property type="match status" value="1"/>
</dbReference>
<dbReference type="CDD" id="cd06551">
    <property type="entry name" value="LPLAT"/>
    <property type="match status" value="1"/>
</dbReference>
<sequence length="212" mass="24569">MKYPNKSRWIESGFRRVSRTLIRRQFHNVYIAKDSGTSPSYGLFLINHSSWWDGLLLHLLNDKVLQTDSHIMIDEEGMERFPVFSRVGGFSVDHNSLSHTRQALLYTEKLLKEKKGVFLFPQGGEKHQEARPLRFQKGAGFIIRRCPSEPVTPVVIYYSFGHNRKPEAYIQIGPAQKGNVSVIDWEKTMEQQLDALKQKVMQEDSDSFKELL</sequence>
<dbReference type="Proteomes" id="UP000198647">
    <property type="component" value="Unassembled WGS sequence"/>
</dbReference>